<dbReference type="OrthoDB" id="1933281at2759"/>
<dbReference type="AlphaFoldDB" id="T0L9P5"/>
<keyword evidence="2" id="KW-1185">Reference proteome</keyword>
<organism evidence="1 2">
    <name type="scientific">Vairimorpha apis BRL 01</name>
    <dbReference type="NCBI Taxonomy" id="1037528"/>
    <lineage>
        <taxon>Eukaryota</taxon>
        <taxon>Fungi</taxon>
        <taxon>Fungi incertae sedis</taxon>
        <taxon>Microsporidia</taxon>
        <taxon>Nosematidae</taxon>
        <taxon>Vairimorpha</taxon>
    </lineage>
</organism>
<evidence type="ECO:0000313" key="2">
    <source>
        <dbReference type="Proteomes" id="UP000053780"/>
    </source>
</evidence>
<name>T0L9P5_9MICR</name>
<sequence>MNEFNYNELKNKSFQIIDELIKNENNFSYQQLKTLWKEVPITSKKEQDISLNSVKYEHSHKTTLKLILKHLYIKDKPELNSFLNEYKYDKKFINKYLNILDLYYECKDSFINNNCSQISSYINNSSCNDLKFYLCLYQFFNNKITQNSIQSLKNSLILLDKNYMNKCKPFLKYILLTDYIDNVKSEIKSIILELFENDYGTKYKITNTDFLPLLVSQGIHACKYLMQSENIHIPLLKNFHSLFVCPVIKEVSIDNPILLECNHVISSRAANVLSKSGAINVFKCPYCPVMSFYNSIKNLICK</sequence>
<accession>T0L9P5</accession>
<protein>
    <submittedName>
        <fullName evidence="1">Rmd5p</fullName>
    </submittedName>
</protein>
<gene>
    <name evidence="1" type="ORF">NAPIS_ORF01259</name>
</gene>
<evidence type="ECO:0000313" key="1">
    <source>
        <dbReference type="EMBL" id="EQB61158.1"/>
    </source>
</evidence>
<dbReference type="VEuPathDB" id="MicrosporidiaDB:NAPIS_ORF01259"/>
<proteinExistence type="predicted"/>
<dbReference type="EMBL" id="KE647168">
    <property type="protein sequence ID" value="EQB61158.1"/>
    <property type="molecule type" value="Genomic_DNA"/>
</dbReference>
<dbReference type="HOGENOM" id="CLU_826470_0_0_1"/>
<reference evidence="1 2" key="1">
    <citation type="journal article" date="2013" name="BMC Genomics">
        <title>Genome sequencing and comparative genomics of honey bee microsporidia, Nosema apis reveal novel insights into host-parasite interactions.</title>
        <authorList>
            <person name="Chen Yp."/>
            <person name="Pettis J.S."/>
            <person name="Zhao Y."/>
            <person name="Liu X."/>
            <person name="Tallon L.J."/>
            <person name="Sadzewicz L.D."/>
            <person name="Li R."/>
            <person name="Zheng H."/>
            <person name="Huang S."/>
            <person name="Zhang X."/>
            <person name="Hamilton M.C."/>
            <person name="Pernal S.F."/>
            <person name="Melathopoulos A.P."/>
            <person name="Yan X."/>
            <person name="Evans J.D."/>
        </authorList>
    </citation>
    <scope>NUCLEOTIDE SEQUENCE [LARGE SCALE GENOMIC DNA]</scope>
    <source>
        <strain evidence="1 2">BRL 01</strain>
    </source>
</reference>
<dbReference type="Proteomes" id="UP000053780">
    <property type="component" value="Unassembled WGS sequence"/>
</dbReference>